<proteinExistence type="predicted"/>
<sequence length="72" mass="8162">MPYKRKNKTVYKKVDGLKKKGKSKSVKKAKSYMRVLQGVEHGWKPTGVSTKKSAWKGGSRQGVKKVKNAKKR</sequence>
<evidence type="ECO:0000256" key="1">
    <source>
        <dbReference type="SAM" id="MobiDB-lite"/>
    </source>
</evidence>
<gene>
    <name evidence="2" type="ORF">LCGC14_0611290</name>
</gene>
<name>A0A0F9RRW1_9ZZZZ</name>
<dbReference type="EMBL" id="LAZR01001013">
    <property type="protein sequence ID" value="KKN52577.1"/>
    <property type="molecule type" value="Genomic_DNA"/>
</dbReference>
<feature type="compositionally biased region" description="Basic residues" evidence="1">
    <location>
        <begin position="62"/>
        <end position="72"/>
    </location>
</feature>
<organism evidence="2">
    <name type="scientific">marine sediment metagenome</name>
    <dbReference type="NCBI Taxonomy" id="412755"/>
    <lineage>
        <taxon>unclassified sequences</taxon>
        <taxon>metagenomes</taxon>
        <taxon>ecological metagenomes</taxon>
    </lineage>
</organism>
<feature type="region of interest" description="Disordered" evidence="1">
    <location>
        <begin position="43"/>
        <end position="72"/>
    </location>
</feature>
<dbReference type="AlphaFoldDB" id="A0A0F9RRW1"/>
<comment type="caution">
    <text evidence="2">The sequence shown here is derived from an EMBL/GenBank/DDBJ whole genome shotgun (WGS) entry which is preliminary data.</text>
</comment>
<evidence type="ECO:0000313" key="2">
    <source>
        <dbReference type="EMBL" id="KKN52577.1"/>
    </source>
</evidence>
<accession>A0A0F9RRW1</accession>
<protein>
    <submittedName>
        <fullName evidence="2">Uncharacterized protein</fullName>
    </submittedName>
</protein>
<reference evidence="2" key="1">
    <citation type="journal article" date="2015" name="Nature">
        <title>Complex archaea that bridge the gap between prokaryotes and eukaryotes.</title>
        <authorList>
            <person name="Spang A."/>
            <person name="Saw J.H."/>
            <person name="Jorgensen S.L."/>
            <person name="Zaremba-Niedzwiedzka K."/>
            <person name="Martijn J."/>
            <person name="Lind A.E."/>
            <person name="van Eijk R."/>
            <person name="Schleper C."/>
            <person name="Guy L."/>
            <person name="Ettema T.J."/>
        </authorList>
    </citation>
    <scope>NUCLEOTIDE SEQUENCE</scope>
</reference>